<evidence type="ECO:0000313" key="3">
    <source>
        <dbReference type="Proteomes" id="UP000053240"/>
    </source>
</evidence>
<name>A0A0N0PCG5_PAPMA</name>
<feature type="transmembrane region" description="Helical" evidence="1">
    <location>
        <begin position="21"/>
        <end position="44"/>
    </location>
</feature>
<gene>
    <name evidence="2" type="ORF">RR48_03090</name>
</gene>
<dbReference type="KEGG" id="pmac:106711983"/>
<feature type="transmembrane region" description="Helical" evidence="1">
    <location>
        <begin position="126"/>
        <end position="147"/>
    </location>
</feature>
<sequence>MRVEIPDCKRCCCFVPLRYGIIFFGYLNLIFALLVVSLETWLAVGDSSKLTMTMYRGLSFYTQMWLPVFLYILEIVFNIILLIGAHLKQKSLLRIYYYYGITTTLATFFTLFVVKHRQIHHEFENTIIDLSFVFCGFALQIYLLLLIRTELKKLQTGQLSFINHVSEVIVDAPHWGQGRNPL</sequence>
<accession>A0A0N0PCG5</accession>
<dbReference type="InParanoid" id="A0A0N0PCG5"/>
<feature type="transmembrane region" description="Helical" evidence="1">
    <location>
        <begin position="64"/>
        <end position="83"/>
    </location>
</feature>
<keyword evidence="1" id="KW-0812">Transmembrane</keyword>
<evidence type="ECO:0000256" key="1">
    <source>
        <dbReference type="SAM" id="Phobius"/>
    </source>
</evidence>
<proteinExistence type="predicted"/>
<keyword evidence="1" id="KW-1133">Transmembrane helix</keyword>
<feature type="transmembrane region" description="Helical" evidence="1">
    <location>
        <begin position="95"/>
        <end position="114"/>
    </location>
</feature>
<dbReference type="EMBL" id="KQ460556">
    <property type="protein sequence ID" value="KPJ13984.1"/>
    <property type="molecule type" value="Genomic_DNA"/>
</dbReference>
<dbReference type="AlphaFoldDB" id="A0A0N0PCG5"/>
<evidence type="ECO:0000313" key="2">
    <source>
        <dbReference type="EMBL" id="KPJ13984.1"/>
    </source>
</evidence>
<protein>
    <submittedName>
        <fullName evidence="2">Uncharacterized protein</fullName>
    </submittedName>
</protein>
<dbReference type="Proteomes" id="UP000053240">
    <property type="component" value="Unassembled WGS sequence"/>
</dbReference>
<keyword evidence="1" id="KW-0472">Membrane</keyword>
<keyword evidence="3" id="KW-1185">Reference proteome</keyword>
<organism evidence="2 3">
    <name type="scientific">Papilio machaon</name>
    <name type="common">Old World swallowtail butterfly</name>
    <dbReference type="NCBI Taxonomy" id="76193"/>
    <lineage>
        <taxon>Eukaryota</taxon>
        <taxon>Metazoa</taxon>
        <taxon>Ecdysozoa</taxon>
        <taxon>Arthropoda</taxon>
        <taxon>Hexapoda</taxon>
        <taxon>Insecta</taxon>
        <taxon>Pterygota</taxon>
        <taxon>Neoptera</taxon>
        <taxon>Endopterygota</taxon>
        <taxon>Lepidoptera</taxon>
        <taxon>Glossata</taxon>
        <taxon>Ditrysia</taxon>
        <taxon>Papilionoidea</taxon>
        <taxon>Papilionidae</taxon>
        <taxon>Papilioninae</taxon>
        <taxon>Papilio</taxon>
    </lineage>
</organism>
<dbReference type="OrthoDB" id="7452046at2759"/>
<reference evidence="2 3" key="1">
    <citation type="journal article" date="2015" name="Nat. Commun.">
        <title>Outbred genome sequencing and CRISPR/Cas9 gene editing in butterflies.</title>
        <authorList>
            <person name="Li X."/>
            <person name="Fan D."/>
            <person name="Zhang W."/>
            <person name="Liu G."/>
            <person name="Zhang L."/>
            <person name="Zhao L."/>
            <person name="Fang X."/>
            <person name="Chen L."/>
            <person name="Dong Y."/>
            <person name="Chen Y."/>
            <person name="Ding Y."/>
            <person name="Zhao R."/>
            <person name="Feng M."/>
            <person name="Zhu Y."/>
            <person name="Feng Y."/>
            <person name="Jiang X."/>
            <person name="Zhu D."/>
            <person name="Xiang H."/>
            <person name="Feng X."/>
            <person name="Li S."/>
            <person name="Wang J."/>
            <person name="Zhang G."/>
            <person name="Kronforst M.R."/>
            <person name="Wang W."/>
        </authorList>
    </citation>
    <scope>NUCLEOTIDE SEQUENCE [LARGE SCALE GENOMIC DNA]</scope>
    <source>
        <strain evidence="2">Ya'a_city_454_Pm</strain>
        <tissue evidence="2">Whole body</tissue>
    </source>
</reference>